<feature type="compositionally biased region" description="Low complexity" evidence="4">
    <location>
        <begin position="672"/>
        <end position="687"/>
    </location>
</feature>
<dbReference type="EMBL" id="JAPMOS010000018">
    <property type="protein sequence ID" value="KAJ4459574.1"/>
    <property type="molecule type" value="Genomic_DNA"/>
</dbReference>
<feature type="compositionally biased region" description="Low complexity" evidence="4">
    <location>
        <begin position="595"/>
        <end position="608"/>
    </location>
</feature>
<dbReference type="PANTHER" id="PTHR24347">
    <property type="entry name" value="SERINE/THREONINE-PROTEIN KINASE"/>
    <property type="match status" value="1"/>
</dbReference>
<evidence type="ECO:0000256" key="3">
    <source>
        <dbReference type="PROSITE-ProRule" id="PRU10141"/>
    </source>
</evidence>
<feature type="compositionally biased region" description="Basic residues" evidence="4">
    <location>
        <begin position="707"/>
        <end position="720"/>
    </location>
</feature>
<feature type="compositionally biased region" description="Acidic residues" evidence="4">
    <location>
        <begin position="726"/>
        <end position="767"/>
    </location>
</feature>
<evidence type="ECO:0000259" key="5">
    <source>
        <dbReference type="PROSITE" id="PS50006"/>
    </source>
</evidence>
<dbReference type="InterPro" id="IPR017441">
    <property type="entry name" value="Protein_kinase_ATP_BS"/>
</dbReference>
<dbReference type="InterPro" id="IPR008984">
    <property type="entry name" value="SMAD_FHA_dom_sf"/>
</dbReference>
<feature type="compositionally biased region" description="Low complexity" evidence="4">
    <location>
        <begin position="477"/>
        <end position="495"/>
    </location>
</feature>
<comment type="caution">
    <text evidence="7">The sequence shown here is derived from an EMBL/GenBank/DDBJ whole genome shotgun (WGS) entry which is preliminary data.</text>
</comment>
<evidence type="ECO:0000256" key="4">
    <source>
        <dbReference type="SAM" id="MobiDB-lite"/>
    </source>
</evidence>
<protein>
    <submittedName>
        <fullName evidence="7">Serine/threonine-protein kinase Chk2</fullName>
    </submittedName>
</protein>
<feature type="domain" description="FHA" evidence="5">
    <location>
        <begin position="50"/>
        <end position="107"/>
    </location>
</feature>
<dbReference type="InterPro" id="IPR011009">
    <property type="entry name" value="Kinase-like_dom_sf"/>
</dbReference>
<dbReference type="CDD" id="cd05117">
    <property type="entry name" value="STKc_CAMK"/>
    <property type="match status" value="1"/>
</dbReference>
<keyword evidence="1 3" id="KW-0547">Nucleotide-binding</keyword>
<name>A0ABQ8UQF8_9EUKA</name>
<feature type="compositionally biased region" description="Basic residues" evidence="4">
    <location>
        <begin position="771"/>
        <end position="782"/>
    </location>
</feature>
<dbReference type="PROSITE" id="PS50006">
    <property type="entry name" value="FHA_DOMAIN"/>
    <property type="match status" value="1"/>
</dbReference>
<feature type="compositionally biased region" description="Basic residues" evidence="4">
    <location>
        <begin position="809"/>
        <end position="821"/>
    </location>
</feature>
<dbReference type="Gene3D" id="2.60.200.20">
    <property type="match status" value="1"/>
</dbReference>
<dbReference type="Gene3D" id="1.10.510.10">
    <property type="entry name" value="Transferase(Phosphotransferase) domain 1"/>
    <property type="match status" value="1"/>
</dbReference>
<feature type="region of interest" description="Disordered" evidence="4">
    <location>
        <begin position="1"/>
        <end position="32"/>
    </location>
</feature>
<dbReference type="InterPro" id="IPR008271">
    <property type="entry name" value="Ser/Thr_kinase_AS"/>
</dbReference>
<evidence type="ECO:0000259" key="6">
    <source>
        <dbReference type="PROSITE" id="PS50011"/>
    </source>
</evidence>
<feature type="binding site" evidence="3">
    <location>
        <position position="189"/>
    </location>
    <ligand>
        <name>ATP</name>
        <dbReference type="ChEBI" id="CHEBI:30616"/>
    </ligand>
</feature>
<sequence>MEATQTDGPTQDFGEASDPSPSSPTKPKPWGKFVSLNPDFPHVELIERDITFGRRPDCTVVIEDMRISSKHCQLILEQDGSPGSQVFIRDLSWSDGSNGTFVNGKKLGRGNQTMLYNGDQVSLLKPPSGKSSTAPIAYFFNLLKTPKPKEEDTSGITQSYDIGEVLGSGNFSTVKIGLHRATGQKYAVKIIEKKKFWLQSGDRKDALMDEVRILKQVKHPNIINIREIFDSPSHLYLILELVTGGELFDRIVKGRFPEPYARKIFRQMLCAVMYLHSEGIVHRDLKPENILYATKDPDSPIKLSDFGVSRMVGEGSFMTTLCGTPEYIAPEIITSAASGYTKAVDLWSMGVILFILLSGYPPFSEESGPLFAQITNAKFSFPDEYWGSVSDDAKDLIRRLMTVDPARRISCEEVLGHPWVRAGEGDGLVFRIPGAGALALAPAQPLGLPLDWRPGGPSGARQRHRQRHQPDGVPRVGPQHGLQQPLGGRPRPAGPLERHHGRLQQLRPQHHPPAHSAPAGRAVSSAGMELEGPAARGPLDPTSSDPCMLAPAGLPAGGSVGLSPFDLAAIASVGGQLPLAAPMVLEDRPPPPPATQSQSQSQSALSVASANPTATAALLSPAEASLAPTRLPVVAPAALEGTASTGAGPAPAGRTTRSQDGAGAVRKLPTWASAKGAPKAASALPAKRSQKAAAEEPEEPEETQRERHPRAAHAKAPRRSRKEEESSQEEEDEEDEEDDDEESSSSSSPDDEDDEDASSRGEEDDSEGTPKKRRAPARRASKRAPAASPKKKKEKKAPVRKAATGSAKSKAKSSRSGRRSC</sequence>
<feature type="compositionally biased region" description="Basic residues" evidence="4">
    <location>
        <begin position="789"/>
        <end position="799"/>
    </location>
</feature>
<feature type="region of interest" description="Disordered" evidence="4">
    <location>
        <begin position="506"/>
        <end position="525"/>
    </location>
</feature>
<gene>
    <name evidence="7" type="ORF">PAPYR_4297</name>
</gene>
<dbReference type="InterPro" id="IPR000719">
    <property type="entry name" value="Prot_kinase_dom"/>
</dbReference>
<dbReference type="PROSITE" id="PS50011">
    <property type="entry name" value="PROTEIN_KINASE_DOM"/>
    <property type="match status" value="1"/>
</dbReference>
<keyword evidence="2 3" id="KW-0067">ATP-binding</keyword>
<dbReference type="InterPro" id="IPR000253">
    <property type="entry name" value="FHA_dom"/>
</dbReference>
<feature type="region of interest" description="Disordered" evidence="4">
    <location>
        <begin position="449"/>
        <end position="497"/>
    </location>
</feature>
<dbReference type="Pfam" id="PF00069">
    <property type="entry name" value="Pkinase"/>
    <property type="match status" value="1"/>
</dbReference>
<evidence type="ECO:0000313" key="7">
    <source>
        <dbReference type="EMBL" id="KAJ4459574.1"/>
    </source>
</evidence>
<dbReference type="Gene3D" id="3.30.200.20">
    <property type="entry name" value="Phosphorylase Kinase, domain 1"/>
    <property type="match status" value="1"/>
</dbReference>
<dbReference type="SMART" id="SM00240">
    <property type="entry name" value="FHA"/>
    <property type="match status" value="1"/>
</dbReference>
<accession>A0ABQ8UQF8</accession>
<dbReference type="SUPFAM" id="SSF56112">
    <property type="entry name" value="Protein kinase-like (PK-like)"/>
    <property type="match status" value="1"/>
</dbReference>
<keyword evidence="8" id="KW-1185">Reference proteome</keyword>
<dbReference type="Pfam" id="PF00498">
    <property type="entry name" value="FHA"/>
    <property type="match status" value="1"/>
</dbReference>
<feature type="domain" description="Protein kinase" evidence="6">
    <location>
        <begin position="160"/>
        <end position="420"/>
    </location>
</feature>
<feature type="region of interest" description="Disordered" evidence="4">
    <location>
        <begin position="642"/>
        <end position="821"/>
    </location>
</feature>
<feature type="compositionally biased region" description="Low complexity" evidence="4">
    <location>
        <begin position="642"/>
        <end position="656"/>
    </location>
</feature>
<reference evidence="7" key="1">
    <citation type="journal article" date="2022" name="bioRxiv">
        <title>Genomics of Preaxostyla Flagellates Illuminates Evolutionary Transitions and the Path Towards Mitochondrial Loss.</title>
        <authorList>
            <person name="Novak L.V.F."/>
            <person name="Treitli S.C."/>
            <person name="Pyrih J."/>
            <person name="Halakuc P."/>
            <person name="Pipaliya S.V."/>
            <person name="Vacek V."/>
            <person name="Brzon O."/>
            <person name="Soukal P."/>
            <person name="Eme L."/>
            <person name="Dacks J.B."/>
            <person name="Karnkowska A."/>
            <person name="Elias M."/>
            <person name="Hampl V."/>
        </authorList>
    </citation>
    <scope>NUCLEOTIDE SEQUENCE</scope>
    <source>
        <strain evidence="7">RCP-MX</strain>
    </source>
</reference>
<dbReference type="PROSITE" id="PS00107">
    <property type="entry name" value="PROTEIN_KINASE_ATP"/>
    <property type="match status" value="1"/>
</dbReference>
<keyword evidence="7" id="KW-0808">Transferase</keyword>
<dbReference type="PROSITE" id="PS00108">
    <property type="entry name" value="PROTEIN_KINASE_ST"/>
    <property type="match status" value="1"/>
</dbReference>
<proteinExistence type="predicted"/>
<keyword evidence="7" id="KW-0418">Kinase</keyword>
<dbReference type="Proteomes" id="UP001141327">
    <property type="component" value="Unassembled WGS sequence"/>
</dbReference>
<feature type="region of interest" description="Disordered" evidence="4">
    <location>
        <begin position="583"/>
        <end position="608"/>
    </location>
</feature>
<organism evidence="7 8">
    <name type="scientific">Paratrimastix pyriformis</name>
    <dbReference type="NCBI Taxonomy" id="342808"/>
    <lineage>
        <taxon>Eukaryota</taxon>
        <taxon>Metamonada</taxon>
        <taxon>Preaxostyla</taxon>
        <taxon>Paratrimastigidae</taxon>
        <taxon>Paratrimastix</taxon>
    </lineage>
</organism>
<evidence type="ECO:0000256" key="1">
    <source>
        <dbReference type="ARBA" id="ARBA00022741"/>
    </source>
</evidence>
<dbReference type="SUPFAM" id="SSF49879">
    <property type="entry name" value="SMAD/FHA domain"/>
    <property type="match status" value="1"/>
</dbReference>
<dbReference type="GO" id="GO:0016301">
    <property type="term" value="F:kinase activity"/>
    <property type="evidence" value="ECO:0007669"/>
    <property type="project" value="UniProtKB-KW"/>
</dbReference>
<evidence type="ECO:0000313" key="8">
    <source>
        <dbReference type="Proteomes" id="UP001141327"/>
    </source>
</evidence>
<dbReference type="SMART" id="SM00220">
    <property type="entry name" value="S_TKc"/>
    <property type="match status" value="1"/>
</dbReference>
<evidence type="ECO:0000256" key="2">
    <source>
        <dbReference type="ARBA" id="ARBA00022840"/>
    </source>
</evidence>